<dbReference type="InterPro" id="IPR004358">
    <property type="entry name" value="Sig_transdc_His_kin-like_C"/>
</dbReference>
<dbReference type="CDD" id="cd00082">
    <property type="entry name" value="HisKA"/>
    <property type="match status" value="1"/>
</dbReference>
<sequence length="432" mass="49479">MALLIASILLALVFLVLFINEQRKKRVYSKYFDKIAISIGEEAGTPPLYIYERLRKRLEELEKKIADSERERKNVFTILNNITDPIIIARGDGTITFANIAGRDITRPGVEGRKVFEIIENYVLLEMFEKALQTGELQSGDVALNVDAETRHYDAKIVPIKFDEESERYIIVLHDTTKEKQLDKLRREFISNVSHELRTPLTSIHGYAEALLDDDLSNKELVRKFLAVIESESARMTRLINDLLDLEKLESGDAKFIFGPVEMCHVMDRVYNILEPLAEDYGVELQIECDEPKTVYGDLDRLVQLALNLVDNAVKYTSIKEAGEKKVVARCYEKENMIIFEVKDTGPGIPEDAQRRLFERFYRVDKARSRKVGGTGLGLSIVKMIAEKHNAKVTFESKVGEGTTFRVIFNKYTEDLKEQSEKSNEALQNNRK</sequence>
<dbReference type="Gene3D" id="1.10.287.130">
    <property type="match status" value="1"/>
</dbReference>
<dbReference type="Proteomes" id="UP000184207">
    <property type="component" value="Unassembled WGS sequence"/>
</dbReference>
<dbReference type="SMART" id="SM00388">
    <property type="entry name" value="HisKA"/>
    <property type="match status" value="1"/>
</dbReference>
<evidence type="ECO:0000256" key="7">
    <source>
        <dbReference type="ARBA" id="ARBA00023136"/>
    </source>
</evidence>
<evidence type="ECO:0000313" key="11">
    <source>
        <dbReference type="Proteomes" id="UP000184207"/>
    </source>
</evidence>
<dbReference type="InterPro" id="IPR003661">
    <property type="entry name" value="HisK_dim/P_dom"/>
</dbReference>
<keyword evidence="6" id="KW-0902">Two-component regulatory system</keyword>
<feature type="coiled-coil region" evidence="8">
    <location>
        <begin position="51"/>
        <end position="78"/>
    </location>
</feature>
<evidence type="ECO:0000256" key="4">
    <source>
        <dbReference type="ARBA" id="ARBA00022679"/>
    </source>
</evidence>
<evidence type="ECO:0000256" key="2">
    <source>
        <dbReference type="ARBA" id="ARBA00012438"/>
    </source>
</evidence>
<evidence type="ECO:0000256" key="6">
    <source>
        <dbReference type="ARBA" id="ARBA00023012"/>
    </source>
</evidence>
<dbReference type="Pfam" id="PF02518">
    <property type="entry name" value="HATPase_c"/>
    <property type="match status" value="1"/>
</dbReference>
<evidence type="ECO:0000259" key="9">
    <source>
        <dbReference type="PROSITE" id="PS50109"/>
    </source>
</evidence>
<keyword evidence="4" id="KW-0808">Transferase</keyword>
<dbReference type="InterPro" id="IPR000014">
    <property type="entry name" value="PAS"/>
</dbReference>
<dbReference type="FunFam" id="1.10.287.130:FF:000001">
    <property type="entry name" value="Two-component sensor histidine kinase"/>
    <property type="match status" value="1"/>
</dbReference>
<dbReference type="PANTHER" id="PTHR45453:SF1">
    <property type="entry name" value="PHOSPHATE REGULON SENSOR PROTEIN PHOR"/>
    <property type="match status" value="1"/>
</dbReference>
<dbReference type="InterPro" id="IPR036097">
    <property type="entry name" value="HisK_dim/P_sf"/>
</dbReference>
<keyword evidence="7" id="KW-0472">Membrane</keyword>
<dbReference type="Gene3D" id="3.30.450.20">
    <property type="entry name" value="PAS domain"/>
    <property type="match status" value="1"/>
</dbReference>
<dbReference type="PROSITE" id="PS50109">
    <property type="entry name" value="HIS_KIN"/>
    <property type="match status" value="1"/>
</dbReference>
<dbReference type="FunFam" id="3.30.565.10:FF:000006">
    <property type="entry name" value="Sensor histidine kinase WalK"/>
    <property type="match status" value="1"/>
</dbReference>
<evidence type="ECO:0000256" key="3">
    <source>
        <dbReference type="ARBA" id="ARBA00022553"/>
    </source>
</evidence>
<dbReference type="Gene3D" id="3.30.565.10">
    <property type="entry name" value="Histidine kinase-like ATPase, C-terminal domain"/>
    <property type="match status" value="1"/>
</dbReference>
<keyword evidence="8" id="KW-0175">Coiled coil</keyword>
<dbReference type="InterPro" id="IPR005467">
    <property type="entry name" value="His_kinase_dom"/>
</dbReference>
<dbReference type="STRING" id="1121883.SAMN02745226_00146"/>
<dbReference type="GO" id="GO:0005886">
    <property type="term" value="C:plasma membrane"/>
    <property type="evidence" value="ECO:0007669"/>
    <property type="project" value="TreeGrafter"/>
</dbReference>
<dbReference type="RefSeq" id="WP_072757309.1">
    <property type="nucleotide sequence ID" value="NZ_FRDJ01000001.1"/>
</dbReference>
<dbReference type="SMART" id="SM00387">
    <property type="entry name" value="HATPase_c"/>
    <property type="match status" value="1"/>
</dbReference>
<keyword evidence="11" id="KW-1185">Reference proteome</keyword>
<dbReference type="PANTHER" id="PTHR45453">
    <property type="entry name" value="PHOSPHATE REGULON SENSOR PROTEIN PHOR"/>
    <property type="match status" value="1"/>
</dbReference>
<keyword evidence="3" id="KW-0597">Phosphoprotein</keyword>
<dbReference type="SUPFAM" id="SSF47384">
    <property type="entry name" value="Homodimeric domain of signal transducing histidine kinase"/>
    <property type="match status" value="1"/>
</dbReference>
<accession>A0A1M7RU65</accession>
<dbReference type="PRINTS" id="PR00344">
    <property type="entry name" value="BCTRLSENSOR"/>
</dbReference>
<dbReference type="InterPro" id="IPR036890">
    <property type="entry name" value="HATPase_C_sf"/>
</dbReference>
<evidence type="ECO:0000256" key="1">
    <source>
        <dbReference type="ARBA" id="ARBA00000085"/>
    </source>
</evidence>
<dbReference type="SUPFAM" id="SSF55874">
    <property type="entry name" value="ATPase domain of HSP90 chaperone/DNA topoisomerase II/histidine kinase"/>
    <property type="match status" value="1"/>
</dbReference>
<proteinExistence type="predicted"/>
<dbReference type="OrthoDB" id="112712at2"/>
<dbReference type="GO" id="GO:0000155">
    <property type="term" value="F:phosphorelay sensor kinase activity"/>
    <property type="evidence" value="ECO:0007669"/>
    <property type="project" value="InterPro"/>
</dbReference>
<dbReference type="InterPro" id="IPR050351">
    <property type="entry name" value="BphY/WalK/GraS-like"/>
</dbReference>
<dbReference type="Pfam" id="PF00989">
    <property type="entry name" value="PAS"/>
    <property type="match status" value="1"/>
</dbReference>
<dbReference type="CDD" id="cd00075">
    <property type="entry name" value="HATPase"/>
    <property type="match status" value="1"/>
</dbReference>
<feature type="domain" description="Histidine kinase" evidence="9">
    <location>
        <begin position="192"/>
        <end position="413"/>
    </location>
</feature>
<dbReference type="CDD" id="cd00130">
    <property type="entry name" value="PAS"/>
    <property type="match status" value="1"/>
</dbReference>
<dbReference type="EC" id="2.7.13.3" evidence="2"/>
<reference evidence="11" key="1">
    <citation type="submission" date="2016-12" db="EMBL/GenBank/DDBJ databases">
        <authorList>
            <person name="Varghese N."/>
            <person name="Submissions S."/>
        </authorList>
    </citation>
    <scope>NUCLEOTIDE SEQUENCE [LARGE SCALE GENOMIC DNA]</scope>
    <source>
        <strain evidence="11">DSM 13020</strain>
    </source>
</reference>
<dbReference type="GO" id="GO:0006355">
    <property type="term" value="P:regulation of DNA-templated transcription"/>
    <property type="evidence" value="ECO:0007669"/>
    <property type="project" value="InterPro"/>
</dbReference>
<gene>
    <name evidence="10" type="ORF">SAMN02745226_00146</name>
</gene>
<dbReference type="Pfam" id="PF00512">
    <property type="entry name" value="HisKA"/>
    <property type="match status" value="1"/>
</dbReference>
<name>A0A1M7RU65_FERGO</name>
<dbReference type="GO" id="GO:0004721">
    <property type="term" value="F:phosphoprotein phosphatase activity"/>
    <property type="evidence" value="ECO:0007669"/>
    <property type="project" value="TreeGrafter"/>
</dbReference>
<dbReference type="AlphaFoldDB" id="A0A1M7RU65"/>
<protein>
    <recommendedName>
        <fullName evidence="2">histidine kinase</fullName>
        <ecNumber evidence="2">2.7.13.3</ecNumber>
    </recommendedName>
</protein>
<evidence type="ECO:0000313" key="10">
    <source>
        <dbReference type="EMBL" id="SHN49572.1"/>
    </source>
</evidence>
<evidence type="ECO:0000256" key="8">
    <source>
        <dbReference type="SAM" id="Coils"/>
    </source>
</evidence>
<organism evidence="10 11">
    <name type="scientific">Fervidobacterium gondwanense DSM 13020</name>
    <dbReference type="NCBI Taxonomy" id="1121883"/>
    <lineage>
        <taxon>Bacteria</taxon>
        <taxon>Thermotogati</taxon>
        <taxon>Thermotogota</taxon>
        <taxon>Thermotogae</taxon>
        <taxon>Thermotogales</taxon>
        <taxon>Fervidobacteriaceae</taxon>
        <taxon>Fervidobacterium</taxon>
    </lineage>
</organism>
<keyword evidence="5 10" id="KW-0418">Kinase</keyword>
<dbReference type="EMBL" id="FRDJ01000001">
    <property type="protein sequence ID" value="SHN49572.1"/>
    <property type="molecule type" value="Genomic_DNA"/>
</dbReference>
<evidence type="ECO:0000256" key="5">
    <source>
        <dbReference type="ARBA" id="ARBA00022777"/>
    </source>
</evidence>
<dbReference type="InterPro" id="IPR035965">
    <property type="entry name" value="PAS-like_dom_sf"/>
</dbReference>
<dbReference type="InterPro" id="IPR003594">
    <property type="entry name" value="HATPase_dom"/>
</dbReference>
<dbReference type="GO" id="GO:0016036">
    <property type="term" value="P:cellular response to phosphate starvation"/>
    <property type="evidence" value="ECO:0007669"/>
    <property type="project" value="TreeGrafter"/>
</dbReference>
<comment type="catalytic activity">
    <reaction evidence="1">
        <text>ATP + protein L-histidine = ADP + protein N-phospho-L-histidine.</text>
        <dbReference type="EC" id="2.7.13.3"/>
    </reaction>
</comment>
<dbReference type="SUPFAM" id="SSF55785">
    <property type="entry name" value="PYP-like sensor domain (PAS domain)"/>
    <property type="match status" value="1"/>
</dbReference>
<dbReference type="InterPro" id="IPR013767">
    <property type="entry name" value="PAS_fold"/>
</dbReference>